<evidence type="ECO:0000256" key="1">
    <source>
        <dbReference type="SAM" id="Phobius"/>
    </source>
</evidence>
<reference evidence="2" key="1">
    <citation type="journal article" date="2015" name="Mitochondrial DNA">
        <title>Complete mitochondrial genome of Fistulifera solaris (Bacillariophycidae).</title>
        <authorList>
            <person name="Tang X."/>
            <person name="Bi G."/>
        </authorList>
    </citation>
    <scope>NUCLEOTIDE SEQUENCE</scope>
</reference>
<name>A0A0U2KV68_FISSO</name>
<protein>
    <submittedName>
        <fullName evidence="2">ATPase subunit 8</fullName>
    </submittedName>
</protein>
<accession>A0A0U2KV68</accession>
<keyword evidence="2" id="KW-0496">Mitochondrion</keyword>
<evidence type="ECO:0000313" key="2">
    <source>
        <dbReference type="EMBL" id="ALG35778.1"/>
    </source>
</evidence>
<keyword evidence="1" id="KW-0812">Transmembrane</keyword>
<dbReference type="GeneID" id="26039356"/>
<proteinExistence type="predicted"/>
<dbReference type="RefSeq" id="YP_009167310.1">
    <property type="nucleotide sequence ID" value="NC_027978.1"/>
</dbReference>
<organism evidence="2">
    <name type="scientific">Fistulifera solaris</name>
    <name type="common">Oleaginous diatom</name>
    <dbReference type="NCBI Taxonomy" id="1519565"/>
    <lineage>
        <taxon>Eukaryota</taxon>
        <taxon>Sar</taxon>
        <taxon>Stramenopiles</taxon>
        <taxon>Ochrophyta</taxon>
        <taxon>Bacillariophyta</taxon>
        <taxon>Bacillariophyceae</taxon>
        <taxon>Bacillariophycidae</taxon>
        <taxon>Naviculales</taxon>
        <taxon>Naviculaceae</taxon>
        <taxon>Fistulifera</taxon>
    </lineage>
</organism>
<feature type="transmembrane region" description="Helical" evidence="1">
    <location>
        <begin position="6"/>
        <end position="24"/>
    </location>
</feature>
<dbReference type="AlphaFoldDB" id="A0A0U2KV68"/>
<keyword evidence="1" id="KW-1133">Transmembrane helix</keyword>
<keyword evidence="1" id="KW-0472">Membrane</keyword>
<dbReference type="EMBL" id="KT363689">
    <property type="protein sequence ID" value="ALG35778.1"/>
    <property type="molecule type" value="Genomic_DNA"/>
</dbReference>
<gene>
    <name evidence="2" type="primary">atp8</name>
</gene>
<geneLocation type="mitochondrion" evidence="2"/>
<sequence>MAQLDSLIILPLLWSLLVVLVIYYKISIESLLPSFFGVKKFREKKLGSPNFYSFKSSLKFKNSYNSF</sequence>